<dbReference type="GO" id="GO:0005886">
    <property type="term" value="C:plasma membrane"/>
    <property type="evidence" value="ECO:0007669"/>
    <property type="project" value="UniProtKB-SubCell"/>
</dbReference>
<dbReference type="EMBL" id="FWZT01000036">
    <property type="protein sequence ID" value="SMF81127.1"/>
    <property type="molecule type" value="Genomic_DNA"/>
</dbReference>
<evidence type="ECO:0000256" key="1">
    <source>
        <dbReference type="ARBA" id="ARBA00004651"/>
    </source>
</evidence>
<dbReference type="Proteomes" id="UP000192907">
    <property type="component" value="Unassembled WGS sequence"/>
</dbReference>
<comment type="similarity">
    <text evidence="2">Belongs to the CPA3 antiporters (TC 2.A.63) subunit F family.</text>
</comment>
<evidence type="ECO:0000313" key="9">
    <source>
        <dbReference type="EMBL" id="SMF81127.1"/>
    </source>
</evidence>
<proteinExistence type="inferred from homology"/>
<dbReference type="InterPro" id="IPR007208">
    <property type="entry name" value="MrpF/PhaF-like"/>
</dbReference>
<protein>
    <submittedName>
        <fullName evidence="9">Multicomponent K+:H+ antiporter subunit F</fullName>
    </submittedName>
</protein>
<dbReference type="GO" id="GO:0015385">
    <property type="term" value="F:sodium:proton antiporter activity"/>
    <property type="evidence" value="ECO:0007669"/>
    <property type="project" value="TreeGrafter"/>
</dbReference>
<dbReference type="Pfam" id="PF04066">
    <property type="entry name" value="MrpF_PhaF"/>
    <property type="match status" value="1"/>
</dbReference>
<dbReference type="PANTHER" id="PTHR34702:SF1">
    <property type="entry name" value="NA(+)_H(+) ANTIPORTER SUBUNIT F"/>
    <property type="match status" value="1"/>
</dbReference>
<keyword evidence="5 8" id="KW-0812">Transmembrane</keyword>
<gene>
    <name evidence="9" type="ORF">SAMN06296036_13614</name>
</gene>
<keyword evidence="3" id="KW-0813">Transport</keyword>
<evidence type="ECO:0000256" key="2">
    <source>
        <dbReference type="ARBA" id="ARBA00009212"/>
    </source>
</evidence>
<keyword evidence="7 8" id="KW-0472">Membrane</keyword>
<feature type="transmembrane region" description="Helical" evidence="8">
    <location>
        <begin position="6"/>
        <end position="22"/>
    </location>
</feature>
<organism evidence="9 10">
    <name type="scientific">Pseudobacteriovorax antillogorgiicola</name>
    <dbReference type="NCBI Taxonomy" id="1513793"/>
    <lineage>
        <taxon>Bacteria</taxon>
        <taxon>Pseudomonadati</taxon>
        <taxon>Bdellovibrionota</taxon>
        <taxon>Oligoflexia</taxon>
        <taxon>Oligoflexales</taxon>
        <taxon>Pseudobacteriovoracaceae</taxon>
        <taxon>Pseudobacteriovorax</taxon>
    </lineage>
</organism>
<evidence type="ECO:0000313" key="10">
    <source>
        <dbReference type="Proteomes" id="UP000192907"/>
    </source>
</evidence>
<keyword evidence="4" id="KW-1003">Cell membrane</keyword>
<keyword evidence="6 8" id="KW-1133">Transmembrane helix</keyword>
<dbReference type="PANTHER" id="PTHR34702">
    <property type="entry name" value="NA(+)/H(+) ANTIPORTER SUBUNIT F1"/>
    <property type="match status" value="1"/>
</dbReference>
<evidence type="ECO:0000256" key="5">
    <source>
        <dbReference type="ARBA" id="ARBA00022692"/>
    </source>
</evidence>
<dbReference type="RefSeq" id="WP_132325898.1">
    <property type="nucleotide sequence ID" value="NZ_FWZT01000036.1"/>
</dbReference>
<evidence type="ECO:0000256" key="4">
    <source>
        <dbReference type="ARBA" id="ARBA00022475"/>
    </source>
</evidence>
<evidence type="ECO:0000256" key="3">
    <source>
        <dbReference type="ARBA" id="ARBA00022448"/>
    </source>
</evidence>
<evidence type="ECO:0000256" key="8">
    <source>
        <dbReference type="SAM" id="Phobius"/>
    </source>
</evidence>
<comment type="subcellular location">
    <subcellularLocation>
        <location evidence="1">Cell membrane</location>
        <topology evidence="1">Multi-pass membrane protein</topology>
    </subcellularLocation>
</comment>
<accession>A0A1Y6CP29</accession>
<dbReference type="OrthoDB" id="9800226at2"/>
<evidence type="ECO:0000256" key="7">
    <source>
        <dbReference type="ARBA" id="ARBA00023136"/>
    </source>
</evidence>
<feature type="transmembrane region" description="Helical" evidence="8">
    <location>
        <begin position="34"/>
        <end position="51"/>
    </location>
</feature>
<dbReference type="STRING" id="1513793.SAMN06296036_13614"/>
<evidence type="ECO:0000256" key="6">
    <source>
        <dbReference type="ARBA" id="ARBA00022989"/>
    </source>
</evidence>
<reference evidence="10" key="1">
    <citation type="submission" date="2017-04" db="EMBL/GenBank/DDBJ databases">
        <authorList>
            <person name="Varghese N."/>
            <person name="Submissions S."/>
        </authorList>
    </citation>
    <scope>NUCLEOTIDE SEQUENCE [LARGE SCALE GENOMIC DNA]</scope>
    <source>
        <strain evidence="10">RKEM611</strain>
    </source>
</reference>
<dbReference type="AlphaFoldDB" id="A0A1Y6CP29"/>
<sequence>MMIPLYTIILSLSFICGLYRVFSGPHVLDRILGLDYLAIVGLAVTGVFYGITGDDMVLDIGLLFGLVSFLTALVFSRFIKESSNDHSKSRFHSLR</sequence>
<keyword evidence="10" id="KW-1185">Reference proteome</keyword>
<name>A0A1Y6CP29_9BACT</name>
<feature type="transmembrane region" description="Helical" evidence="8">
    <location>
        <begin position="57"/>
        <end position="79"/>
    </location>
</feature>